<comment type="caution">
    <text evidence="2">The sequence shown here is derived from an EMBL/GenBank/DDBJ whole genome shotgun (WGS) entry which is preliminary data.</text>
</comment>
<dbReference type="GO" id="GO:0004364">
    <property type="term" value="F:glutathione transferase activity"/>
    <property type="evidence" value="ECO:0007669"/>
    <property type="project" value="TreeGrafter"/>
</dbReference>
<evidence type="ECO:0000259" key="1">
    <source>
        <dbReference type="PROSITE" id="PS50404"/>
    </source>
</evidence>
<dbReference type="InterPro" id="IPR004045">
    <property type="entry name" value="Glutathione_S-Trfase_N"/>
</dbReference>
<evidence type="ECO:0000313" key="3">
    <source>
        <dbReference type="Proteomes" id="UP000601768"/>
    </source>
</evidence>
<accession>A0A8J6IRQ2</accession>
<evidence type="ECO:0000313" key="2">
    <source>
        <dbReference type="EMBL" id="MBC3765169.1"/>
    </source>
</evidence>
<dbReference type="InterPro" id="IPR036249">
    <property type="entry name" value="Thioredoxin-like_sf"/>
</dbReference>
<organism evidence="2 3">
    <name type="scientific">Neptunicella marina</name>
    <dbReference type="NCBI Taxonomy" id="2125989"/>
    <lineage>
        <taxon>Bacteria</taxon>
        <taxon>Pseudomonadati</taxon>
        <taxon>Pseudomonadota</taxon>
        <taxon>Gammaproteobacteria</taxon>
        <taxon>Alteromonadales</taxon>
        <taxon>Alteromonadaceae</taxon>
        <taxon>Neptunicella</taxon>
    </lineage>
</organism>
<feature type="domain" description="GST N-terminal" evidence="1">
    <location>
        <begin position="1"/>
        <end position="78"/>
    </location>
</feature>
<reference evidence="2" key="2">
    <citation type="submission" date="2020-08" db="EMBL/GenBank/DDBJ databases">
        <authorList>
            <person name="Lai Q."/>
        </authorList>
    </citation>
    <scope>NUCLEOTIDE SEQUENCE</scope>
    <source>
        <strain evidence="2">S27-2</strain>
    </source>
</reference>
<dbReference type="SUPFAM" id="SSF52833">
    <property type="entry name" value="Thioredoxin-like"/>
    <property type="match status" value="1"/>
</dbReference>
<dbReference type="EMBL" id="JACNEP010000003">
    <property type="protein sequence ID" value="MBC3765169.1"/>
    <property type="molecule type" value="Genomic_DNA"/>
</dbReference>
<gene>
    <name evidence="2" type="ORF">H8B19_04735</name>
</gene>
<dbReference type="PROSITE" id="PS50404">
    <property type="entry name" value="GST_NTER"/>
    <property type="match status" value="1"/>
</dbReference>
<dbReference type="PANTHER" id="PTHR43969">
    <property type="entry name" value="GLUTATHIONE S TRANSFERASE D10, ISOFORM A-RELATED"/>
    <property type="match status" value="1"/>
</dbReference>
<dbReference type="Proteomes" id="UP000601768">
    <property type="component" value="Unassembled WGS sequence"/>
</dbReference>
<dbReference type="AlphaFoldDB" id="A0A8J6IRQ2"/>
<dbReference type="PANTHER" id="PTHR43969:SF9">
    <property type="entry name" value="GLUTATHIONE S TRANSFERASE D10, ISOFORM A-RELATED"/>
    <property type="match status" value="1"/>
</dbReference>
<dbReference type="Pfam" id="PF13417">
    <property type="entry name" value="GST_N_3"/>
    <property type="match status" value="1"/>
</dbReference>
<reference evidence="2" key="1">
    <citation type="journal article" date="2018" name="Int. J. Syst. Evol. Microbiol.">
        <title>Neptunicella marina gen. nov., sp. nov., isolated from surface seawater.</title>
        <authorList>
            <person name="Liu X."/>
            <person name="Lai Q."/>
            <person name="Du Y."/>
            <person name="Zhang X."/>
            <person name="Liu Z."/>
            <person name="Sun F."/>
            <person name="Shao Z."/>
        </authorList>
    </citation>
    <scope>NUCLEOTIDE SEQUENCE</scope>
    <source>
        <strain evidence="2">S27-2</strain>
    </source>
</reference>
<dbReference type="RefSeq" id="WP_186505647.1">
    <property type="nucleotide sequence ID" value="NZ_JACNEP010000003.1"/>
</dbReference>
<keyword evidence="3" id="KW-1185">Reference proteome</keyword>
<dbReference type="GO" id="GO:0006749">
    <property type="term" value="P:glutathione metabolic process"/>
    <property type="evidence" value="ECO:0007669"/>
    <property type="project" value="TreeGrafter"/>
</dbReference>
<proteinExistence type="predicted"/>
<dbReference type="CDD" id="cd00570">
    <property type="entry name" value="GST_N_family"/>
    <property type="match status" value="1"/>
</dbReference>
<protein>
    <submittedName>
        <fullName evidence="2">Glutathione S-transferase N-terminal domain-containing protein</fullName>
    </submittedName>
</protein>
<dbReference type="Gene3D" id="3.40.30.10">
    <property type="entry name" value="Glutaredoxin"/>
    <property type="match status" value="1"/>
</dbReference>
<name>A0A8J6IRQ2_9ALTE</name>
<sequence>MLKLYGSTTSPYVRRLRMWLANVEHQFLNLQIFEGEDRELLARHNPAMKIPMIEDDGVMIYDSRVIFRYLSEKFHRQSLSWEQENILTLIDSANDSFVQLMLLKRSDIDTNEDKLYFRLQHERINATLTHLNQFIEQQALKLWGYPEICLYCLLDWVQFRQLHSLQGLHTLLDFMESHQNRIEVTATDPRQ</sequence>
<dbReference type="Gene3D" id="1.20.1050.10">
    <property type="match status" value="1"/>
</dbReference>